<dbReference type="KEGG" id="tmb:Thimo_0510"/>
<feature type="domain" description="Response regulatory" evidence="7">
    <location>
        <begin position="2"/>
        <end position="118"/>
    </location>
</feature>
<keyword evidence="9" id="KW-1185">Reference proteome</keyword>
<name>L0GVN7_9GAMM</name>
<keyword evidence="1 6" id="KW-0597">Phosphoprotein</keyword>
<evidence type="ECO:0000313" key="8">
    <source>
        <dbReference type="EMBL" id="AGA89364.1"/>
    </source>
</evidence>
<dbReference type="eggNOG" id="COG0745">
    <property type="taxonomic scope" value="Bacteria"/>
</dbReference>
<dbReference type="Pfam" id="PF00072">
    <property type="entry name" value="Response_reg"/>
    <property type="match status" value="1"/>
</dbReference>
<dbReference type="CDD" id="cd17574">
    <property type="entry name" value="REC_OmpR"/>
    <property type="match status" value="1"/>
</dbReference>
<dbReference type="PANTHER" id="PTHR48111">
    <property type="entry name" value="REGULATOR OF RPOS"/>
    <property type="match status" value="1"/>
</dbReference>
<accession>L0GVN7</accession>
<gene>
    <name evidence="8" type="ORF">Thimo_0510</name>
</gene>
<dbReference type="Gene3D" id="3.40.50.2300">
    <property type="match status" value="1"/>
</dbReference>
<keyword evidence="5" id="KW-0804">Transcription</keyword>
<evidence type="ECO:0000256" key="5">
    <source>
        <dbReference type="ARBA" id="ARBA00023163"/>
    </source>
</evidence>
<organism evidence="8 9">
    <name type="scientific">Thioflavicoccus mobilis 8321</name>
    <dbReference type="NCBI Taxonomy" id="765912"/>
    <lineage>
        <taxon>Bacteria</taxon>
        <taxon>Pseudomonadati</taxon>
        <taxon>Pseudomonadota</taxon>
        <taxon>Gammaproteobacteria</taxon>
        <taxon>Chromatiales</taxon>
        <taxon>Chromatiaceae</taxon>
        <taxon>Thioflavicoccus</taxon>
    </lineage>
</organism>
<evidence type="ECO:0000313" key="9">
    <source>
        <dbReference type="Proteomes" id="UP000010816"/>
    </source>
</evidence>
<dbReference type="PROSITE" id="PS50110">
    <property type="entry name" value="RESPONSE_REGULATORY"/>
    <property type="match status" value="1"/>
</dbReference>
<evidence type="ECO:0000256" key="1">
    <source>
        <dbReference type="ARBA" id="ARBA00022553"/>
    </source>
</evidence>
<dbReference type="GO" id="GO:0032993">
    <property type="term" value="C:protein-DNA complex"/>
    <property type="evidence" value="ECO:0007669"/>
    <property type="project" value="TreeGrafter"/>
</dbReference>
<dbReference type="GO" id="GO:0006355">
    <property type="term" value="P:regulation of DNA-templated transcription"/>
    <property type="evidence" value="ECO:0007669"/>
    <property type="project" value="TreeGrafter"/>
</dbReference>
<dbReference type="EMBL" id="CP003051">
    <property type="protein sequence ID" value="AGA89364.1"/>
    <property type="molecule type" value="Genomic_DNA"/>
</dbReference>
<reference evidence="8 9" key="1">
    <citation type="submission" date="2011-09" db="EMBL/GenBank/DDBJ databases">
        <title>Complete sequence of chromosome of Thioflavicoccus mobilis 8321.</title>
        <authorList>
            <consortium name="US DOE Joint Genome Institute"/>
            <person name="Lucas S."/>
            <person name="Han J."/>
            <person name="Lapidus A."/>
            <person name="Cheng J.-F."/>
            <person name="Goodwin L."/>
            <person name="Pitluck S."/>
            <person name="Peters L."/>
            <person name="Ovchinnikova G."/>
            <person name="Lu M."/>
            <person name="Detter J.C."/>
            <person name="Han C."/>
            <person name="Tapia R."/>
            <person name="Land M."/>
            <person name="Hauser L."/>
            <person name="Kyrpides N."/>
            <person name="Ivanova N."/>
            <person name="Pagani I."/>
            <person name="Vogl K."/>
            <person name="Liu Z."/>
            <person name="Imhoff J."/>
            <person name="Thiel V."/>
            <person name="Frigaard N.-U."/>
            <person name="Bryant D."/>
            <person name="Woyke T."/>
        </authorList>
    </citation>
    <scope>NUCLEOTIDE SEQUENCE [LARGE SCALE GENOMIC DNA]</scope>
    <source>
        <strain evidence="8 9">8321</strain>
    </source>
</reference>
<dbReference type="AlphaFoldDB" id="L0GVN7"/>
<protein>
    <submittedName>
        <fullName evidence="8">Response regulator with CheY-like receiver domain and winged-helix DNA-binding domain</fullName>
    </submittedName>
</protein>
<evidence type="ECO:0000256" key="3">
    <source>
        <dbReference type="ARBA" id="ARBA00023015"/>
    </source>
</evidence>
<keyword evidence="2" id="KW-0902">Two-component regulatory system</keyword>
<dbReference type="InterPro" id="IPR001789">
    <property type="entry name" value="Sig_transdc_resp-reg_receiver"/>
</dbReference>
<dbReference type="Proteomes" id="UP000010816">
    <property type="component" value="Chromosome"/>
</dbReference>
<dbReference type="OrthoDB" id="9811749at2"/>
<dbReference type="SUPFAM" id="SSF52172">
    <property type="entry name" value="CheY-like"/>
    <property type="match status" value="1"/>
</dbReference>
<dbReference type="SMART" id="SM00448">
    <property type="entry name" value="REC"/>
    <property type="match status" value="1"/>
</dbReference>
<dbReference type="RefSeq" id="WP_015279512.1">
    <property type="nucleotide sequence ID" value="NC_019940.1"/>
</dbReference>
<sequence>MRILVADDAGDQREIIERLLDQWGHEALVARDGLEAWEILRHEPVRLVLSDWMMPGIDGVELCRRIRAHGADRRAYVILLTGRDNEEDLITALEAGADDVLTKPFRFEELAARLRAAESVLDQEADGRGVAADLNAPVRLAAKLDAEISASANESAIQQGPGLSGPRTD</sequence>
<evidence type="ECO:0000259" key="7">
    <source>
        <dbReference type="PROSITE" id="PS50110"/>
    </source>
</evidence>
<dbReference type="GO" id="GO:0000156">
    <property type="term" value="F:phosphorelay response regulator activity"/>
    <property type="evidence" value="ECO:0007669"/>
    <property type="project" value="TreeGrafter"/>
</dbReference>
<proteinExistence type="predicted"/>
<dbReference type="InterPro" id="IPR011006">
    <property type="entry name" value="CheY-like_superfamily"/>
</dbReference>
<evidence type="ECO:0000256" key="4">
    <source>
        <dbReference type="ARBA" id="ARBA00023125"/>
    </source>
</evidence>
<dbReference type="InterPro" id="IPR039420">
    <property type="entry name" value="WalR-like"/>
</dbReference>
<keyword evidence="4 8" id="KW-0238">DNA-binding</keyword>
<dbReference type="STRING" id="765912.Thimo_0510"/>
<dbReference type="HOGENOM" id="CLU_1357132_0_0_6"/>
<evidence type="ECO:0000256" key="6">
    <source>
        <dbReference type="PROSITE-ProRule" id="PRU00169"/>
    </source>
</evidence>
<evidence type="ECO:0000256" key="2">
    <source>
        <dbReference type="ARBA" id="ARBA00023012"/>
    </source>
</evidence>
<feature type="modified residue" description="4-aspartylphosphate" evidence="6">
    <location>
        <position position="51"/>
    </location>
</feature>
<dbReference type="GO" id="GO:0000976">
    <property type="term" value="F:transcription cis-regulatory region binding"/>
    <property type="evidence" value="ECO:0007669"/>
    <property type="project" value="TreeGrafter"/>
</dbReference>
<keyword evidence="3" id="KW-0805">Transcription regulation</keyword>
<dbReference type="PANTHER" id="PTHR48111:SF4">
    <property type="entry name" value="DNA-BINDING DUAL TRANSCRIPTIONAL REGULATOR OMPR"/>
    <property type="match status" value="1"/>
</dbReference>
<dbReference type="GO" id="GO:0005829">
    <property type="term" value="C:cytosol"/>
    <property type="evidence" value="ECO:0007669"/>
    <property type="project" value="TreeGrafter"/>
</dbReference>